<name>A0A7W3J3F2_9ACTN</name>
<evidence type="ECO:0000256" key="1">
    <source>
        <dbReference type="ARBA" id="ARBA00023125"/>
    </source>
</evidence>
<organism evidence="5 6">
    <name type="scientific">Nocardioides ginsengisegetis</name>
    <dbReference type="NCBI Taxonomy" id="661491"/>
    <lineage>
        <taxon>Bacteria</taxon>
        <taxon>Bacillati</taxon>
        <taxon>Actinomycetota</taxon>
        <taxon>Actinomycetes</taxon>
        <taxon>Propionibacteriales</taxon>
        <taxon>Nocardioidaceae</taxon>
        <taxon>Nocardioides</taxon>
    </lineage>
</organism>
<feature type="domain" description="HTH luxR-type" evidence="3">
    <location>
        <begin position="134"/>
        <end position="199"/>
    </location>
</feature>
<dbReference type="Gene3D" id="1.10.10.10">
    <property type="entry name" value="Winged helix-like DNA-binding domain superfamily/Winged helix DNA-binding domain"/>
    <property type="match status" value="1"/>
</dbReference>
<evidence type="ECO:0000256" key="2">
    <source>
        <dbReference type="PROSITE-ProRule" id="PRU00169"/>
    </source>
</evidence>
<dbReference type="Proteomes" id="UP000580910">
    <property type="component" value="Unassembled WGS sequence"/>
</dbReference>
<gene>
    <name evidence="5" type="ORF">FB382_003710</name>
</gene>
<feature type="modified residue" description="4-aspartylphosphate" evidence="2">
    <location>
        <position position="50"/>
    </location>
</feature>
<dbReference type="EMBL" id="JACGXA010000001">
    <property type="protein sequence ID" value="MBA8805419.1"/>
    <property type="molecule type" value="Genomic_DNA"/>
</dbReference>
<dbReference type="InterPro" id="IPR011006">
    <property type="entry name" value="CheY-like_superfamily"/>
</dbReference>
<dbReference type="GO" id="GO:0006355">
    <property type="term" value="P:regulation of DNA-templated transcription"/>
    <property type="evidence" value="ECO:0007669"/>
    <property type="project" value="InterPro"/>
</dbReference>
<evidence type="ECO:0000313" key="6">
    <source>
        <dbReference type="Proteomes" id="UP000580910"/>
    </source>
</evidence>
<dbReference type="Pfam" id="PF00196">
    <property type="entry name" value="GerE"/>
    <property type="match status" value="1"/>
</dbReference>
<evidence type="ECO:0000259" key="4">
    <source>
        <dbReference type="PROSITE" id="PS50110"/>
    </source>
</evidence>
<dbReference type="PROSITE" id="PS50043">
    <property type="entry name" value="HTH_LUXR_2"/>
    <property type="match status" value="1"/>
</dbReference>
<dbReference type="SMART" id="SM00421">
    <property type="entry name" value="HTH_LUXR"/>
    <property type="match status" value="1"/>
</dbReference>
<dbReference type="RefSeq" id="WP_182541158.1">
    <property type="nucleotide sequence ID" value="NZ_JACGXA010000001.1"/>
</dbReference>
<sequence>MPLRIAVLNDYELVVAGIAAVLRPFSDRVLVVELDSRMPVVSDVDIVLHDTFGQVQGDALDVEELVQHGTARLVVFSWNLDPGLIERAVSHGVAGYLSKGLSGEEIVDALERIAAGERVLPDPATRADEDFGRWPGDTVGLSARESEMLALIVRGLPNKEIAIRAGLSINSVKTYIRTAYRKIGVTTRAQAVVWAMAHGFEPDRFRAVRTPPS</sequence>
<dbReference type="PANTHER" id="PTHR43214">
    <property type="entry name" value="TWO-COMPONENT RESPONSE REGULATOR"/>
    <property type="match status" value="1"/>
</dbReference>
<keyword evidence="6" id="KW-1185">Reference proteome</keyword>
<keyword evidence="1 5" id="KW-0238">DNA-binding</keyword>
<dbReference type="GO" id="GO:0003677">
    <property type="term" value="F:DNA binding"/>
    <property type="evidence" value="ECO:0007669"/>
    <property type="project" value="UniProtKB-KW"/>
</dbReference>
<dbReference type="SUPFAM" id="SSF46894">
    <property type="entry name" value="C-terminal effector domain of the bipartite response regulators"/>
    <property type="match status" value="1"/>
</dbReference>
<dbReference type="PRINTS" id="PR00038">
    <property type="entry name" value="HTHLUXR"/>
</dbReference>
<proteinExistence type="predicted"/>
<dbReference type="CDD" id="cd06170">
    <property type="entry name" value="LuxR_C_like"/>
    <property type="match status" value="1"/>
</dbReference>
<dbReference type="Gene3D" id="3.40.50.2300">
    <property type="match status" value="1"/>
</dbReference>
<feature type="domain" description="Response regulatory" evidence="4">
    <location>
        <begin position="4"/>
        <end position="114"/>
    </location>
</feature>
<dbReference type="InterPro" id="IPR016032">
    <property type="entry name" value="Sig_transdc_resp-reg_C-effctor"/>
</dbReference>
<dbReference type="AlphaFoldDB" id="A0A7W3J3F2"/>
<dbReference type="InterPro" id="IPR001789">
    <property type="entry name" value="Sig_transdc_resp-reg_receiver"/>
</dbReference>
<dbReference type="SUPFAM" id="SSF52172">
    <property type="entry name" value="CheY-like"/>
    <property type="match status" value="1"/>
</dbReference>
<evidence type="ECO:0000259" key="3">
    <source>
        <dbReference type="PROSITE" id="PS50043"/>
    </source>
</evidence>
<dbReference type="GO" id="GO:0000160">
    <property type="term" value="P:phosphorelay signal transduction system"/>
    <property type="evidence" value="ECO:0007669"/>
    <property type="project" value="InterPro"/>
</dbReference>
<evidence type="ECO:0000313" key="5">
    <source>
        <dbReference type="EMBL" id="MBA8805419.1"/>
    </source>
</evidence>
<dbReference type="InterPro" id="IPR036388">
    <property type="entry name" value="WH-like_DNA-bd_sf"/>
</dbReference>
<accession>A0A7W3J3F2</accession>
<dbReference type="InterPro" id="IPR039420">
    <property type="entry name" value="WalR-like"/>
</dbReference>
<keyword evidence="2" id="KW-0597">Phosphoprotein</keyword>
<dbReference type="InterPro" id="IPR000792">
    <property type="entry name" value="Tscrpt_reg_LuxR_C"/>
</dbReference>
<comment type="caution">
    <text evidence="5">The sequence shown here is derived from an EMBL/GenBank/DDBJ whole genome shotgun (WGS) entry which is preliminary data.</text>
</comment>
<protein>
    <submittedName>
        <fullName evidence="5">DNA-binding NarL/FixJ family response regulator</fullName>
    </submittedName>
</protein>
<dbReference type="PROSITE" id="PS50110">
    <property type="entry name" value="RESPONSE_REGULATORY"/>
    <property type="match status" value="1"/>
</dbReference>
<reference evidence="5 6" key="1">
    <citation type="submission" date="2020-07" db="EMBL/GenBank/DDBJ databases">
        <title>Sequencing the genomes of 1000 actinobacteria strains.</title>
        <authorList>
            <person name="Klenk H.-P."/>
        </authorList>
    </citation>
    <scope>NUCLEOTIDE SEQUENCE [LARGE SCALE GENOMIC DNA]</scope>
    <source>
        <strain evidence="5 6">DSM 21349</strain>
    </source>
</reference>